<evidence type="ECO:0000313" key="7">
    <source>
        <dbReference type="Proteomes" id="UP000823851"/>
    </source>
</evidence>
<feature type="region of interest" description="Disordered" evidence="2">
    <location>
        <begin position="431"/>
        <end position="462"/>
    </location>
</feature>
<dbReference type="SMART" id="SM00327">
    <property type="entry name" value="VWA"/>
    <property type="match status" value="1"/>
</dbReference>
<dbReference type="Gene3D" id="3.40.50.410">
    <property type="entry name" value="von Willebrand factor, type A domain"/>
    <property type="match status" value="1"/>
</dbReference>
<dbReference type="InterPro" id="IPR008984">
    <property type="entry name" value="SMAD_FHA_dom_sf"/>
</dbReference>
<dbReference type="Pfam" id="PF00092">
    <property type="entry name" value="VWA"/>
    <property type="match status" value="1"/>
</dbReference>
<evidence type="ECO:0000256" key="3">
    <source>
        <dbReference type="SAM" id="Phobius"/>
    </source>
</evidence>
<feature type="domain" description="FHA" evidence="4">
    <location>
        <begin position="503"/>
        <end position="552"/>
    </location>
</feature>
<dbReference type="Proteomes" id="UP000823851">
    <property type="component" value="Unassembled WGS sequence"/>
</dbReference>
<dbReference type="PROSITE" id="PS50006">
    <property type="entry name" value="FHA_DOMAIN"/>
    <property type="match status" value="1"/>
</dbReference>
<reference evidence="6" key="2">
    <citation type="submission" date="2021-04" db="EMBL/GenBank/DDBJ databases">
        <authorList>
            <person name="Gilroy R."/>
        </authorList>
    </citation>
    <scope>NUCLEOTIDE SEQUENCE</scope>
    <source>
        <strain evidence="6">ChiHjej8B7-25341</strain>
    </source>
</reference>
<keyword evidence="1" id="KW-0732">Signal</keyword>
<dbReference type="InterPro" id="IPR014755">
    <property type="entry name" value="Cu-Rt/internalin_Ig-like"/>
</dbReference>
<sequence length="576" mass="62171">MGEVVNTAGQTVRLEQVVLHMPEARFYFSGEREAKAEELRAFIGDEELSFVSLERFSQTGGGICYYVLLDVSASITEEEFGGIKEALAGFAEGLSEQDRMVFITFGEQVQTVFEEDGAALGSGSAREKILALENTDQKTLLFEAIDRMAELSDGAQAQSGMRRAAFVITDGEDIARGKATRQEAERTLKESGVPVYGFTVSGAGKEAEDAFGEFSRESGGTLTILEPGREAEGLAAVKERLMNSWEAVFEADSNRVANGMVNVSLEFTDTGEKKQTQAMQNRWQADEEAPVVLEAFPEGEKQLRVTFSEAVTGADAAEHYELSAADGQILVPVYASAQEGGTEAVLTFDALPAGAYELHCTGLKDVSMEENEMDCVFSVLVEGQAVQAETAVSTEAEGSVPAGYAAAGGAALVLTVCLFVLLIGKKRAKKRRENAGQEGRDKEAGNRAGGSEKNTAAPDGVVGVGLQPNRRVKVERRDLEELTVHFQARGQKDEIDVVVQKSMIVGRSAACELSFDDPALSRQHFSLEISEGGLWIRNLSQSGFTLVNGVKLQEKAVRLRSGDWIGAGQLQLRIRF</sequence>
<feature type="domain" description="VWFA" evidence="5">
    <location>
        <begin position="64"/>
        <end position="241"/>
    </location>
</feature>
<accession>A0A9D2QXA0</accession>
<comment type="caution">
    <text evidence="6">The sequence shown here is derived from an EMBL/GenBank/DDBJ whole genome shotgun (WGS) entry which is preliminary data.</text>
</comment>
<dbReference type="EMBL" id="DWUW01000149">
    <property type="protein sequence ID" value="HJD31335.1"/>
    <property type="molecule type" value="Genomic_DNA"/>
</dbReference>
<dbReference type="AlphaFoldDB" id="A0A9D2QXA0"/>
<organism evidence="6 7">
    <name type="scientific">Candidatus Eisenbergiella stercorigallinarum</name>
    <dbReference type="NCBI Taxonomy" id="2838557"/>
    <lineage>
        <taxon>Bacteria</taxon>
        <taxon>Bacillati</taxon>
        <taxon>Bacillota</taxon>
        <taxon>Clostridia</taxon>
        <taxon>Lachnospirales</taxon>
        <taxon>Lachnospiraceae</taxon>
        <taxon>Eisenbergiella</taxon>
    </lineage>
</organism>
<name>A0A9D2QXA0_9FIRM</name>
<dbReference type="Gene3D" id="2.60.200.20">
    <property type="match status" value="1"/>
</dbReference>
<dbReference type="SUPFAM" id="SSF53300">
    <property type="entry name" value="vWA-like"/>
    <property type="match status" value="1"/>
</dbReference>
<evidence type="ECO:0000259" key="5">
    <source>
        <dbReference type="PROSITE" id="PS50234"/>
    </source>
</evidence>
<dbReference type="PROSITE" id="PS50234">
    <property type="entry name" value="VWFA"/>
    <property type="match status" value="1"/>
</dbReference>
<feature type="compositionally biased region" description="Basic and acidic residues" evidence="2">
    <location>
        <begin position="433"/>
        <end position="445"/>
    </location>
</feature>
<evidence type="ECO:0000256" key="2">
    <source>
        <dbReference type="SAM" id="MobiDB-lite"/>
    </source>
</evidence>
<feature type="transmembrane region" description="Helical" evidence="3">
    <location>
        <begin position="402"/>
        <end position="423"/>
    </location>
</feature>
<evidence type="ECO:0000259" key="4">
    <source>
        <dbReference type="PROSITE" id="PS50006"/>
    </source>
</evidence>
<gene>
    <name evidence="6" type="ORF">H9912_05270</name>
</gene>
<dbReference type="InterPro" id="IPR000253">
    <property type="entry name" value="FHA_dom"/>
</dbReference>
<keyword evidence="3" id="KW-1133">Transmembrane helix</keyword>
<dbReference type="CDD" id="cd00198">
    <property type="entry name" value="vWFA"/>
    <property type="match status" value="1"/>
</dbReference>
<dbReference type="CDD" id="cd00060">
    <property type="entry name" value="FHA"/>
    <property type="match status" value="1"/>
</dbReference>
<proteinExistence type="predicted"/>
<dbReference type="InterPro" id="IPR036465">
    <property type="entry name" value="vWFA_dom_sf"/>
</dbReference>
<keyword evidence="3" id="KW-0472">Membrane</keyword>
<keyword evidence="3" id="KW-0812">Transmembrane</keyword>
<protein>
    <submittedName>
        <fullName evidence="6">VWA domain-containing protein</fullName>
    </submittedName>
</protein>
<evidence type="ECO:0000313" key="6">
    <source>
        <dbReference type="EMBL" id="HJD31335.1"/>
    </source>
</evidence>
<dbReference type="SMART" id="SM00240">
    <property type="entry name" value="FHA"/>
    <property type="match status" value="1"/>
</dbReference>
<evidence type="ECO:0000256" key="1">
    <source>
        <dbReference type="ARBA" id="ARBA00022729"/>
    </source>
</evidence>
<dbReference type="Pfam" id="PF00498">
    <property type="entry name" value="FHA"/>
    <property type="match status" value="1"/>
</dbReference>
<dbReference type="Gene3D" id="2.60.40.1220">
    <property type="match status" value="1"/>
</dbReference>
<dbReference type="InterPro" id="IPR002035">
    <property type="entry name" value="VWF_A"/>
</dbReference>
<dbReference type="SUPFAM" id="SSF49879">
    <property type="entry name" value="SMAD/FHA domain"/>
    <property type="match status" value="1"/>
</dbReference>
<reference evidence="6" key="1">
    <citation type="journal article" date="2021" name="PeerJ">
        <title>Extensive microbial diversity within the chicken gut microbiome revealed by metagenomics and culture.</title>
        <authorList>
            <person name="Gilroy R."/>
            <person name="Ravi A."/>
            <person name="Getino M."/>
            <person name="Pursley I."/>
            <person name="Horton D.L."/>
            <person name="Alikhan N.F."/>
            <person name="Baker D."/>
            <person name="Gharbi K."/>
            <person name="Hall N."/>
            <person name="Watson M."/>
            <person name="Adriaenssens E.M."/>
            <person name="Foster-Nyarko E."/>
            <person name="Jarju S."/>
            <person name="Secka A."/>
            <person name="Antonio M."/>
            <person name="Oren A."/>
            <person name="Chaudhuri R.R."/>
            <person name="La Ragione R."/>
            <person name="Hildebrand F."/>
            <person name="Pallen M.J."/>
        </authorList>
    </citation>
    <scope>NUCLEOTIDE SEQUENCE</scope>
    <source>
        <strain evidence="6">ChiHjej8B7-25341</strain>
    </source>
</reference>